<dbReference type="AlphaFoldDB" id="A0A8B9K5K5"/>
<dbReference type="InterPro" id="IPR032675">
    <property type="entry name" value="LRR_dom_sf"/>
</dbReference>
<name>A0A8B9K5K5_ASTMX</name>
<reference evidence="5" key="2">
    <citation type="submission" date="2025-05" db="UniProtKB">
        <authorList>
            <consortium name="Ensembl"/>
        </authorList>
    </citation>
    <scope>IDENTIFICATION</scope>
</reference>
<dbReference type="InterPro" id="IPR042655">
    <property type="entry name" value="LRC72"/>
</dbReference>
<dbReference type="Proteomes" id="UP000752171">
    <property type="component" value="Unassembled WGS sequence"/>
</dbReference>
<dbReference type="Proteomes" id="UP000694621">
    <property type="component" value="Unplaced"/>
</dbReference>
<evidence type="ECO:0000313" key="4">
    <source>
        <dbReference type="EMBL" id="KAG9264966.1"/>
    </source>
</evidence>
<dbReference type="SUPFAM" id="SSF52058">
    <property type="entry name" value="L domain-like"/>
    <property type="match status" value="1"/>
</dbReference>
<accession>A0A8B9K5K5</accession>
<dbReference type="Ensembl" id="ENSAMXT00005033916.1">
    <property type="protein sequence ID" value="ENSAMXP00005030983.1"/>
    <property type="gene ID" value="ENSAMXG00005015211.1"/>
</dbReference>
<dbReference type="EMBL" id="JAICCE010000018">
    <property type="protein sequence ID" value="KAG9264966.1"/>
    <property type="molecule type" value="Genomic_DNA"/>
</dbReference>
<evidence type="ECO:0000313" key="6">
    <source>
        <dbReference type="Proteomes" id="UP000694621"/>
    </source>
</evidence>
<dbReference type="Pfam" id="PF14580">
    <property type="entry name" value="LRR_9"/>
    <property type="match status" value="1"/>
</dbReference>
<organism evidence="5 6">
    <name type="scientific">Astyanax mexicanus</name>
    <name type="common">Blind cave fish</name>
    <name type="synonym">Astyanax fasciatus mexicanus</name>
    <dbReference type="NCBI Taxonomy" id="7994"/>
    <lineage>
        <taxon>Eukaryota</taxon>
        <taxon>Metazoa</taxon>
        <taxon>Chordata</taxon>
        <taxon>Craniata</taxon>
        <taxon>Vertebrata</taxon>
        <taxon>Euteleostomi</taxon>
        <taxon>Actinopterygii</taxon>
        <taxon>Neopterygii</taxon>
        <taxon>Teleostei</taxon>
        <taxon>Ostariophysi</taxon>
        <taxon>Characiformes</taxon>
        <taxon>Characoidei</taxon>
        <taxon>Acestrorhamphidae</taxon>
        <taxon>Acestrorhamphinae</taxon>
        <taxon>Astyanax</taxon>
    </lineage>
</organism>
<proteinExistence type="predicted"/>
<dbReference type="PANTHER" id="PTHR46759">
    <property type="entry name" value="LEUCINE-RICH REPEAT-CONTAINING PROTEIN 72"/>
    <property type="match status" value="1"/>
</dbReference>
<dbReference type="SMART" id="SM00446">
    <property type="entry name" value="LRRcap"/>
    <property type="match status" value="1"/>
</dbReference>
<evidence type="ECO:0000256" key="1">
    <source>
        <dbReference type="ARBA" id="ARBA00022614"/>
    </source>
</evidence>
<keyword evidence="2" id="KW-0677">Repeat</keyword>
<keyword evidence="1" id="KW-0433">Leucine-rich repeat</keyword>
<feature type="domain" description="U2A'/phosphoprotein 32 family A C-terminal" evidence="3">
    <location>
        <begin position="123"/>
        <end position="141"/>
    </location>
</feature>
<protein>
    <submittedName>
        <fullName evidence="5">Leucine rich repeat containing 72</fullName>
    </submittedName>
    <submittedName>
        <fullName evidence="4">Leucine-rich repeat-containing protein 72 isoform X4</fullName>
    </submittedName>
</protein>
<reference evidence="4 7" key="1">
    <citation type="submission" date="2021-07" db="EMBL/GenBank/DDBJ databases">
        <authorList>
            <person name="Imarazene B."/>
            <person name="Zahm M."/>
            <person name="Klopp C."/>
            <person name="Cabau C."/>
            <person name="Beille S."/>
            <person name="Jouanno E."/>
            <person name="Castinel A."/>
            <person name="Lluch J."/>
            <person name="Gil L."/>
            <person name="Kuchtly C."/>
            <person name="Lopez Roques C."/>
            <person name="Donnadieu C."/>
            <person name="Parrinello H."/>
            <person name="Journot L."/>
            <person name="Du K."/>
            <person name="Schartl M."/>
            <person name="Retaux S."/>
            <person name="Guiguen Y."/>
        </authorList>
    </citation>
    <scope>NUCLEOTIDE SEQUENCE [LARGE SCALE GENOMIC DNA]</scope>
    <source>
        <strain evidence="4">Pach_M1</strain>
        <tissue evidence="4">Testis</tissue>
    </source>
</reference>
<evidence type="ECO:0000313" key="7">
    <source>
        <dbReference type="Proteomes" id="UP000752171"/>
    </source>
</evidence>
<gene>
    <name evidence="4" type="primary">LRRC72</name>
    <name evidence="4" type="ORF">AMEX_G21317</name>
</gene>
<dbReference type="InterPro" id="IPR003603">
    <property type="entry name" value="U2A'_phosphoprotein32A_C"/>
</dbReference>
<dbReference type="PANTHER" id="PTHR46759:SF1">
    <property type="entry name" value="LEUCINE-RICH REPEAT-CONTAINING PROTEIN 72"/>
    <property type="match status" value="1"/>
</dbReference>
<dbReference type="InterPro" id="IPR003591">
    <property type="entry name" value="Leu-rich_rpt_typical-subtyp"/>
</dbReference>
<evidence type="ECO:0000313" key="5">
    <source>
        <dbReference type="Ensembl" id="ENSAMXP00005030983.1"/>
    </source>
</evidence>
<evidence type="ECO:0000259" key="3">
    <source>
        <dbReference type="SMART" id="SM00446"/>
    </source>
</evidence>
<evidence type="ECO:0000256" key="2">
    <source>
        <dbReference type="ARBA" id="ARBA00022737"/>
    </source>
</evidence>
<dbReference type="SMART" id="SM00369">
    <property type="entry name" value="LRR_TYP"/>
    <property type="match status" value="3"/>
</dbReference>
<dbReference type="Gene3D" id="3.80.10.10">
    <property type="entry name" value="Ribonuclease Inhibitor"/>
    <property type="match status" value="1"/>
</dbReference>
<sequence>MEESGSPMCRPSKDLHISELYLAKRGLSAIPDLSKFKQLRYVWLNNNKIKNLNGSVFNCCIAELYLQNNEITTISGALRHLTCLRVLLLHNNQLKNLEETVAELRHTHCLQTVNFFLNPFTQDPEYREYVIHHLPSVQILDRKEVRQEERRHAFRLFCSERLRVLDTLAFGRRAVTPPVGRKRTQDMVKLRGQHRTMFPLNCPSEYKSVLQFSIMDWCSMRTTQQSPLEEEGPTALNILTVKFR</sequence>